<feature type="compositionally biased region" description="Low complexity" evidence="1">
    <location>
        <begin position="419"/>
        <end position="432"/>
    </location>
</feature>
<feature type="compositionally biased region" description="Low complexity" evidence="1">
    <location>
        <begin position="16"/>
        <end position="30"/>
    </location>
</feature>
<feature type="compositionally biased region" description="Low complexity" evidence="1">
    <location>
        <begin position="1007"/>
        <end position="1017"/>
    </location>
</feature>
<keyword evidence="3" id="KW-1185">Reference proteome</keyword>
<dbReference type="OrthoDB" id="5423926at2759"/>
<feature type="compositionally biased region" description="Polar residues" evidence="1">
    <location>
        <begin position="649"/>
        <end position="667"/>
    </location>
</feature>
<feature type="compositionally biased region" description="Basic and acidic residues" evidence="1">
    <location>
        <begin position="820"/>
        <end position="837"/>
    </location>
</feature>
<feature type="region of interest" description="Disordered" evidence="1">
    <location>
        <begin position="294"/>
        <end position="529"/>
    </location>
</feature>
<feature type="compositionally biased region" description="Polar residues" evidence="1">
    <location>
        <begin position="445"/>
        <end position="460"/>
    </location>
</feature>
<feature type="compositionally biased region" description="Acidic residues" evidence="1">
    <location>
        <begin position="792"/>
        <end position="809"/>
    </location>
</feature>
<feature type="region of interest" description="Disordered" evidence="1">
    <location>
        <begin position="1"/>
        <end position="277"/>
    </location>
</feature>
<name>A0A5N5WYD1_9EURO</name>
<evidence type="ECO:0000313" key="3">
    <source>
        <dbReference type="Proteomes" id="UP000326565"/>
    </source>
</evidence>
<feature type="compositionally biased region" description="Low complexity" evidence="1">
    <location>
        <begin position="1265"/>
        <end position="1275"/>
    </location>
</feature>
<feature type="compositionally biased region" description="Basic and acidic residues" evidence="1">
    <location>
        <begin position="1147"/>
        <end position="1156"/>
    </location>
</feature>
<feature type="region of interest" description="Disordered" evidence="1">
    <location>
        <begin position="545"/>
        <end position="851"/>
    </location>
</feature>
<feature type="compositionally biased region" description="Low complexity" evidence="1">
    <location>
        <begin position="71"/>
        <end position="105"/>
    </location>
</feature>
<reference evidence="2 3" key="1">
    <citation type="submission" date="2019-04" db="EMBL/GenBank/DDBJ databases">
        <title>Friends and foes A comparative genomics study of 23 Aspergillus species from section Flavi.</title>
        <authorList>
            <consortium name="DOE Joint Genome Institute"/>
            <person name="Kjaerbolling I."/>
            <person name="Vesth T."/>
            <person name="Frisvad J.C."/>
            <person name="Nybo J.L."/>
            <person name="Theobald S."/>
            <person name="Kildgaard S."/>
            <person name="Isbrandt T."/>
            <person name="Kuo A."/>
            <person name="Sato A."/>
            <person name="Lyhne E.K."/>
            <person name="Kogle M.E."/>
            <person name="Wiebenga A."/>
            <person name="Kun R.S."/>
            <person name="Lubbers R.J."/>
            <person name="Makela M.R."/>
            <person name="Barry K."/>
            <person name="Chovatia M."/>
            <person name="Clum A."/>
            <person name="Daum C."/>
            <person name="Haridas S."/>
            <person name="He G."/>
            <person name="LaButti K."/>
            <person name="Lipzen A."/>
            <person name="Mondo S."/>
            <person name="Riley R."/>
            <person name="Salamov A."/>
            <person name="Simmons B.A."/>
            <person name="Magnuson J.K."/>
            <person name="Henrissat B."/>
            <person name="Mortensen U.H."/>
            <person name="Larsen T.O."/>
            <person name="Devries R.P."/>
            <person name="Grigoriev I.V."/>
            <person name="Machida M."/>
            <person name="Baker S.E."/>
            <person name="Andersen M.R."/>
        </authorList>
    </citation>
    <scope>NUCLEOTIDE SEQUENCE [LARGE SCALE GENOMIC DNA]</scope>
    <source>
        <strain evidence="2 3">CBS 151.66</strain>
    </source>
</reference>
<accession>A0A5N5WYD1</accession>
<proteinExistence type="predicted"/>
<feature type="region of interest" description="Disordered" evidence="1">
    <location>
        <begin position="878"/>
        <end position="1374"/>
    </location>
</feature>
<gene>
    <name evidence="2" type="ORF">BDV29DRAFT_7276</name>
</gene>
<evidence type="ECO:0000313" key="2">
    <source>
        <dbReference type="EMBL" id="KAB8072160.1"/>
    </source>
</evidence>
<feature type="compositionally biased region" description="Low complexity" evidence="1">
    <location>
        <begin position="37"/>
        <end position="53"/>
    </location>
</feature>
<organism evidence="2 3">
    <name type="scientific">Aspergillus leporis</name>
    <dbReference type="NCBI Taxonomy" id="41062"/>
    <lineage>
        <taxon>Eukaryota</taxon>
        <taxon>Fungi</taxon>
        <taxon>Dikarya</taxon>
        <taxon>Ascomycota</taxon>
        <taxon>Pezizomycotina</taxon>
        <taxon>Eurotiomycetes</taxon>
        <taxon>Eurotiomycetidae</taxon>
        <taxon>Eurotiales</taxon>
        <taxon>Aspergillaceae</taxon>
        <taxon>Aspergillus</taxon>
        <taxon>Aspergillus subgen. Circumdati</taxon>
    </lineage>
</organism>
<evidence type="ECO:0000256" key="1">
    <source>
        <dbReference type="SAM" id="MobiDB-lite"/>
    </source>
</evidence>
<feature type="compositionally biased region" description="Low complexity" evidence="1">
    <location>
        <begin position="1038"/>
        <end position="1075"/>
    </location>
</feature>
<feature type="compositionally biased region" description="Polar residues" evidence="1">
    <location>
        <begin position="623"/>
        <end position="639"/>
    </location>
</feature>
<feature type="compositionally biased region" description="Basic and acidic residues" evidence="1">
    <location>
        <begin position="339"/>
        <end position="356"/>
    </location>
</feature>
<feature type="compositionally biased region" description="Basic and acidic residues" evidence="1">
    <location>
        <begin position="962"/>
        <end position="973"/>
    </location>
</feature>
<sequence>MFRRRRSSSHHQQPLSTSNAQSAQSAASHAFLKSQPSSSSLSSAAAAAALRSLTPTPTPVENVQTKRMIQRRASVASQSSLSGSLRPSSQNALRRANSSSSMSSRTFRDQSPRRPASSSGPTLVAPPIPSIPSIPREYATRTPPTRRSVSLEPSMRPASPVKRQPTGREVSVIHVRGSTGQPSAPGDGPNGASELQRAGSRNSINFSYPMNSRPNSPTLASEPLDRRDTSTCASLASQLSSPDSPNSQASAFQTANTSARRKTRGGVSGSPARGSPPVGAAVLAAQAAIIPRNDEVASQPSPPRLAAHQDQSVRDQSSRGAATHQTRDKAVHDQTVQHQPRDLVLKNHLPAPDHKQILSRPVLTKRPSTVAEDCGGEERAEADAPAEGVESAPVEPLLPETRLAVRTPTPEMLKESLQSSIVSSPESTTSSVGPDREPQRPPVRQPSNSPGRSTRFSNRLSVIGFAGEHLHQPPPRSVSPAKSAMKNTRKCSLSPDGRTRASLRPGPALSELSDGTSVGSDEGSRLGFRRKPVKVSFDDEAEVFGVAASPPTSPEDIGFESPPVKPRAKASWFGINKRKSAATGSNGFDEVFKPRRELPSFGSIRGSRDGEQQGLTGHDASDNESTASSEPNVTPSPFSNDHAIGAILSDSQSNDAHSRVQHNQSASPAPAMVFESETPAEKLGEDNSVPERDSQTMKHVQSAPSDPHQEGKQALAHRTSLAIPGIAVQPATPEVEKERSSLDWYTVPGGFPRSSLELDSTSHVPSKRTAKKQSPGKTAGDATVDTTRNDVSDDESGESIYSDAEEGFDGDGFGSINAVVDDHTTPVRADQRKDTKEPNMTADDNARSNDQGLLSLSEIPQTCQIARVVNPVHTISLSPVPESPESSHERLPFSSPYPPFTARADGKADAKREAPRFSTATGTAGRPMSVNGHGSRPTPETTIQAVHAPLQPRSGNAAYQPRYKDSYQQDKKRPASWAPNLLKGGVTGIDDELRVNGKGSGPQRPASNGSDSSSSFKRSNRPRMDSTHSMRRTLRGQSSSPLRTSSPSRTRSPPANSRPLSSGSGTGTIRTSLRSSEPRREKPTFFPTGKVQKARMTRVPGALFTSRFADSDDERGTSQRKWASRFEDSSDDEEHVASNLPPVRGIPRRDGAHDGDSTELEDSSDDERSAPAAPVVKDQAPGLRTSRNPALAAVAKSRGMSEEEMEEFLRQPNGRRGSILHRLSIRKPKAPTERGAIRSSPEGRNGSLDPNLVQEDLVLDGARGNTITTITTNNTGPKPSPRRLRRGVSKSSNGDSWPLRSDRKETDAGEPSALHSSKRPRTADGAVQDGSTASNPEDPTSKEADLANNTSGVGFASGRKKRFPRLRKAFGLRS</sequence>
<feature type="compositionally biased region" description="Basic residues" evidence="1">
    <location>
        <begin position="1358"/>
        <end position="1374"/>
    </location>
</feature>
<dbReference type="Proteomes" id="UP000326565">
    <property type="component" value="Unassembled WGS sequence"/>
</dbReference>
<feature type="compositionally biased region" description="Polar residues" evidence="1">
    <location>
        <begin position="1329"/>
        <end position="1338"/>
    </location>
</feature>
<protein>
    <submittedName>
        <fullName evidence="2">Uncharacterized protein</fullName>
    </submittedName>
</protein>
<feature type="compositionally biased region" description="Basic and acidic residues" evidence="1">
    <location>
        <begin position="679"/>
        <end position="696"/>
    </location>
</feature>
<feature type="compositionally biased region" description="Basic and acidic residues" evidence="1">
    <location>
        <begin position="904"/>
        <end position="915"/>
    </location>
</feature>
<feature type="compositionally biased region" description="Polar residues" evidence="1">
    <location>
        <begin position="230"/>
        <end position="258"/>
    </location>
</feature>
<feature type="compositionally biased region" description="Polar residues" evidence="1">
    <location>
        <begin position="199"/>
        <end position="219"/>
    </location>
</feature>
<dbReference type="EMBL" id="ML732254">
    <property type="protein sequence ID" value="KAB8072160.1"/>
    <property type="molecule type" value="Genomic_DNA"/>
</dbReference>